<dbReference type="InterPro" id="IPR011990">
    <property type="entry name" value="TPR-like_helical_dom_sf"/>
</dbReference>
<dbReference type="RefSeq" id="WP_115154021.1">
    <property type="nucleotide sequence ID" value="NZ_DBFWLE010000027.1"/>
</dbReference>
<dbReference type="SUPFAM" id="SSF48452">
    <property type="entry name" value="TPR-like"/>
    <property type="match status" value="1"/>
</dbReference>
<dbReference type="Pfam" id="PF07980">
    <property type="entry name" value="SusD_RagB"/>
    <property type="match status" value="1"/>
</dbReference>
<evidence type="ECO:0000256" key="5">
    <source>
        <dbReference type="ARBA" id="ARBA00023237"/>
    </source>
</evidence>
<keyword evidence="3 6" id="KW-0732">Signal</keyword>
<dbReference type="PROSITE" id="PS51257">
    <property type="entry name" value="PROKAR_LIPOPROTEIN"/>
    <property type="match status" value="1"/>
</dbReference>
<keyword evidence="5" id="KW-0998">Cell outer membrane</keyword>
<protein>
    <submittedName>
        <fullName evidence="9">SusD family</fullName>
    </submittedName>
</protein>
<gene>
    <name evidence="9" type="ORF">NCTC13063_02027</name>
</gene>
<evidence type="ECO:0000313" key="9">
    <source>
        <dbReference type="EMBL" id="SUB80730.1"/>
    </source>
</evidence>
<dbReference type="GO" id="GO:0009279">
    <property type="term" value="C:cell outer membrane"/>
    <property type="evidence" value="ECO:0007669"/>
    <property type="project" value="UniProtKB-SubCell"/>
</dbReference>
<evidence type="ECO:0000259" key="8">
    <source>
        <dbReference type="Pfam" id="PF14322"/>
    </source>
</evidence>
<organism evidence="9 10">
    <name type="scientific">Segatella buccae</name>
    <dbReference type="NCBI Taxonomy" id="28126"/>
    <lineage>
        <taxon>Bacteria</taxon>
        <taxon>Pseudomonadati</taxon>
        <taxon>Bacteroidota</taxon>
        <taxon>Bacteroidia</taxon>
        <taxon>Bacteroidales</taxon>
        <taxon>Prevotellaceae</taxon>
        <taxon>Segatella</taxon>
    </lineage>
</organism>
<feature type="domain" description="RagB/SusD" evidence="7">
    <location>
        <begin position="314"/>
        <end position="537"/>
    </location>
</feature>
<reference evidence="9 10" key="1">
    <citation type="submission" date="2018-06" db="EMBL/GenBank/DDBJ databases">
        <authorList>
            <consortium name="Pathogen Informatics"/>
            <person name="Doyle S."/>
        </authorList>
    </citation>
    <scope>NUCLEOTIDE SEQUENCE [LARGE SCALE GENOMIC DNA]</scope>
    <source>
        <strain evidence="9 10">NCTC13063</strain>
    </source>
</reference>
<dbReference type="InterPro" id="IPR012944">
    <property type="entry name" value="SusD_RagB_dom"/>
</dbReference>
<proteinExistence type="inferred from homology"/>
<feature type="signal peptide" evidence="6">
    <location>
        <begin position="1"/>
        <end position="20"/>
    </location>
</feature>
<dbReference type="Pfam" id="PF14322">
    <property type="entry name" value="SusD-like_3"/>
    <property type="match status" value="1"/>
</dbReference>
<keyword evidence="4" id="KW-0472">Membrane</keyword>
<evidence type="ECO:0000256" key="3">
    <source>
        <dbReference type="ARBA" id="ARBA00022729"/>
    </source>
</evidence>
<name>A0AAQ1UJF8_9BACT</name>
<comment type="caution">
    <text evidence="9">The sequence shown here is derived from an EMBL/GenBank/DDBJ whole genome shotgun (WGS) entry which is preliminary data.</text>
</comment>
<evidence type="ECO:0000256" key="1">
    <source>
        <dbReference type="ARBA" id="ARBA00004442"/>
    </source>
</evidence>
<evidence type="ECO:0000259" key="7">
    <source>
        <dbReference type="Pfam" id="PF07980"/>
    </source>
</evidence>
<accession>A0AAQ1UJF8</accession>
<dbReference type="EMBL" id="UGTJ01000001">
    <property type="protein sequence ID" value="SUB80730.1"/>
    <property type="molecule type" value="Genomic_DNA"/>
</dbReference>
<dbReference type="InterPro" id="IPR033985">
    <property type="entry name" value="SusD-like_N"/>
</dbReference>
<evidence type="ECO:0000256" key="6">
    <source>
        <dbReference type="SAM" id="SignalP"/>
    </source>
</evidence>
<comment type="similarity">
    <text evidence="2">Belongs to the SusD family.</text>
</comment>
<feature type="domain" description="SusD-like N-terminal" evidence="8">
    <location>
        <begin position="43"/>
        <end position="224"/>
    </location>
</feature>
<feature type="chain" id="PRO_5042841694" evidence="6">
    <location>
        <begin position="21"/>
        <end position="541"/>
    </location>
</feature>
<evidence type="ECO:0000256" key="4">
    <source>
        <dbReference type="ARBA" id="ARBA00023136"/>
    </source>
</evidence>
<sequence length="541" mass="61385">MKRIKIAYMLSLLASAILVGCDNSLDETIYSEITEQGYNYTSADFDPNIAGAYAPLRSATQMSFWQMQELSSCEVVTAPNISGWNDGGIYLQLHYHNWNSELGCISAVWNGYYQGIVLCNAAIEKVQNDVFPGIAEERKKEGLAELRALRSYYYWLVCDNFGDAPLVTTTAHNLPEKSSRKEIYDFIVKELVEAIPDLSENQDKTTYGRFNKWGAKCLLANVYLNAGIYTGTPHWEECMQQCEDIIGSGKCALSLNYKDSFKAIGVEDSKEVLMTIPYDYDRGVVGNWLYMNSWHKELKKKFLTKATPNEAGGMKAIGQFIDSYEPEDGRIDDTWLHGLQYDATGNLLYGQYDMAGQPLNFTKDLPSATWTNEMEGYRMNKYEVEEGAQWSSCTDIPIFRYAEVLLMKAECLLRLGLPGAGQLVTQVRERNFKNAPAKAVVTDEDLKADSRYPWGYVEEYKIVDQGNTVSVEFGTLFDEYMHEFAYESHARRDMIRFGVFTSKSWLSHKPNGDYRTVFPIPESALTANPKLSQNPNYTSKH</sequence>
<dbReference type="Gene3D" id="1.25.40.390">
    <property type="match status" value="1"/>
</dbReference>
<comment type="subcellular location">
    <subcellularLocation>
        <location evidence="1">Cell outer membrane</location>
    </subcellularLocation>
</comment>
<evidence type="ECO:0000256" key="2">
    <source>
        <dbReference type="ARBA" id="ARBA00006275"/>
    </source>
</evidence>
<evidence type="ECO:0000313" key="10">
    <source>
        <dbReference type="Proteomes" id="UP000255283"/>
    </source>
</evidence>
<dbReference type="AlphaFoldDB" id="A0AAQ1UJF8"/>
<dbReference type="Proteomes" id="UP000255283">
    <property type="component" value="Unassembled WGS sequence"/>
</dbReference>